<feature type="region of interest" description="Disordered" evidence="1">
    <location>
        <begin position="1"/>
        <end position="54"/>
    </location>
</feature>
<evidence type="ECO:0000313" key="2">
    <source>
        <dbReference type="EMBL" id="KAF7192451.1"/>
    </source>
</evidence>
<dbReference type="EMBL" id="JABCIY010000131">
    <property type="protein sequence ID" value="KAF7192451.1"/>
    <property type="molecule type" value="Genomic_DNA"/>
</dbReference>
<feature type="compositionally biased region" description="Basic and acidic residues" evidence="1">
    <location>
        <begin position="344"/>
        <end position="353"/>
    </location>
</feature>
<dbReference type="Proteomes" id="UP000660729">
    <property type="component" value="Unassembled WGS sequence"/>
</dbReference>
<protein>
    <submittedName>
        <fullName evidence="2">Uncharacterized protein</fullName>
    </submittedName>
</protein>
<comment type="caution">
    <text evidence="2">The sequence shown here is derived from an EMBL/GenBank/DDBJ whole genome shotgun (WGS) entry which is preliminary data.</text>
</comment>
<feature type="region of interest" description="Disordered" evidence="1">
    <location>
        <begin position="340"/>
        <end position="411"/>
    </location>
</feature>
<accession>A0A8H6RH84</accession>
<evidence type="ECO:0000313" key="3">
    <source>
        <dbReference type="Proteomes" id="UP000660729"/>
    </source>
</evidence>
<keyword evidence="3" id="KW-1185">Reference proteome</keyword>
<feature type="compositionally biased region" description="Polar residues" evidence="1">
    <location>
        <begin position="14"/>
        <end position="33"/>
    </location>
</feature>
<feature type="region of interest" description="Disordered" evidence="1">
    <location>
        <begin position="225"/>
        <end position="273"/>
    </location>
</feature>
<dbReference type="AlphaFoldDB" id="A0A8H6RH84"/>
<feature type="compositionally biased region" description="Polar residues" evidence="1">
    <location>
        <begin position="354"/>
        <end position="365"/>
    </location>
</feature>
<proteinExistence type="predicted"/>
<reference evidence="2" key="1">
    <citation type="submission" date="2020-04" db="EMBL/GenBank/DDBJ databases">
        <title>Draft genome resource of the tomato pathogen Pseudocercospora fuligena.</title>
        <authorList>
            <person name="Zaccaron A."/>
        </authorList>
    </citation>
    <scope>NUCLEOTIDE SEQUENCE</scope>
    <source>
        <strain evidence="2">PF001</strain>
    </source>
</reference>
<organism evidence="2 3">
    <name type="scientific">Pseudocercospora fuligena</name>
    <dbReference type="NCBI Taxonomy" id="685502"/>
    <lineage>
        <taxon>Eukaryota</taxon>
        <taxon>Fungi</taxon>
        <taxon>Dikarya</taxon>
        <taxon>Ascomycota</taxon>
        <taxon>Pezizomycotina</taxon>
        <taxon>Dothideomycetes</taxon>
        <taxon>Dothideomycetidae</taxon>
        <taxon>Mycosphaerellales</taxon>
        <taxon>Mycosphaerellaceae</taxon>
        <taxon>Pseudocercospora</taxon>
    </lineage>
</organism>
<feature type="region of interest" description="Disordered" evidence="1">
    <location>
        <begin position="550"/>
        <end position="571"/>
    </location>
</feature>
<evidence type="ECO:0000256" key="1">
    <source>
        <dbReference type="SAM" id="MobiDB-lite"/>
    </source>
</evidence>
<dbReference type="OrthoDB" id="3650630at2759"/>
<name>A0A8H6RH84_9PEZI</name>
<gene>
    <name evidence="2" type="ORF">HII31_06226</name>
</gene>
<sequence>MAPKRRYADYESIDLTSLPNSPKRQRVSASSSAYRAKPAPVASKPKARYKQHAESGVGKEFHSVPYPLSLLPKKTWQALNTGDTDAKIFCSQCGKERVASVHQRKLFLVAERLSWEVGTTSRKQREQNEVATWAVNAELSIFDPAVDEDEVVVGGRRSRDNECYPYSSQDEADAAMMIVEKADILSEGSWKVWMKTINTKLQELQKNQSEAEAYLKKYGTGLQSRRALNELSPNTPPERSSPRKGKSPASQSSSLPTPPSSADDEDREAKSKTVQCSFQTLQGFYSLLDKLERTSPQAARYLEAYAEQLHNDGCRDCWLKQTIVELPDWLDLEFDEADEEEKEEITTKKDRNNASKQPVSNTQTIPRPATRPHAATSSAPQHLPATQVHPPRPPTHPTVSQMPRLPPYAGPYPPTPINAHYVHYAPPGVYQSAPLHAHQVAAASMPLGRGQVNYAPVAGPAVRHSRYSAPIEWLRNNFVADPSGFVNQVALWEAFRHVHGYLHNPFNIGATELIRDVLPQAFTAVVVLADRLPDGTYIVRGIRTNLHRNPGGLESMVPPPPSMIAPHPQHP</sequence>